<protein>
    <recommendedName>
        <fullName evidence="3">DinB-like domain-containing protein</fullName>
    </recommendedName>
</protein>
<evidence type="ECO:0008006" key="3">
    <source>
        <dbReference type="Google" id="ProtNLM"/>
    </source>
</evidence>
<keyword evidence="2" id="KW-1185">Reference proteome</keyword>
<dbReference type="RefSeq" id="WP_380123526.1">
    <property type="nucleotide sequence ID" value="NZ_JBHSIU010000054.1"/>
</dbReference>
<proteinExistence type="predicted"/>
<evidence type="ECO:0000313" key="1">
    <source>
        <dbReference type="EMBL" id="MFC5004041.1"/>
    </source>
</evidence>
<reference evidence="2" key="1">
    <citation type="journal article" date="2019" name="Int. J. Syst. Evol. Microbiol.">
        <title>The Global Catalogue of Microorganisms (GCM) 10K type strain sequencing project: providing services to taxonomists for standard genome sequencing and annotation.</title>
        <authorList>
            <consortium name="The Broad Institute Genomics Platform"/>
            <consortium name="The Broad Institute Genome Sequencing Center for Infectious Disease"/>
            <person name="Wu L."/>
            <person name="Ma J."/>
        </authorList>
    </citation>
    <scope>NUCLEOTIDE SEQUENCE [LARGE SCALE GENOMIC DNA]</scope>
    <source>
        <strain evidence="2">CGMCC 4.7152</strain>
    </source>
</reference>
<gene>
    <name evidence="1" type="ORF">ACFPIJ_40225</name>
</gene>
<organism evidence="1 2">
    <name type="scientific">Dactylosporangium cerinum</name>
    <dbReference type="NCBI Taxonomy" id="1434730"/>
    <lineage>
        <taxon>Bacteria</taxon>
        <taxon>Bacillati</taxon>
        <taxon>Actinomycetota</taxon>
        <taxon>Actinomycetes</taxon>
        <taxon>Micromonosporales</taxon>
        <taxon>Micromonosporaceae</taxon>
        <taxon>Dactylosporangium</taxon>
    </lineage>
</organism>
<accession>A0ABV9W8G8</accession>
<evidence type="ECO:0000313" key="2">
    <source>
        <dbReference type="Proteomes" id="UP001595912"/>
    </source>
</evidence>
<dbReference type="EMBL" id="JBHSIU010000054">
    <property type="protein sequence ID" value="MFC5004041.1"/>
    <property type="molecule type" value="Genomic_DNA"/>
</dbReference>
<name>A0ABV9W8G8_9ACTN</name>
<comment type="caution">
    <text evidence="1">The sequence shown here is derived from an EMBL/GenBank/DDBJ whole genome shotgun (WGS) entry which is preliminary data.</text>
</comment>
<dbReference type="Proteomes" id="UP001595912">
    <property type="component" value="Unassembled WGS sequence"/>
</dbReference>
<sequence>MTDDSPATDGRDPALVIESAVAHALRLARTWPAWDGRPIPAGDRVYTPHKAIRRLGDHLVDHLAELEARVAGQAPPPDHWHASAVTTPADLAAFTAADLDEAVSRLTRLARIWSLRLHSLDAERLDRAEGDAWTLRQVAFHLGSTYYADAVGDLTPQHQPRV</sequence>